<evidence type="ECO:0000256" key="1">
    <source>
        <dbReference type="ARBA" id="ARBA00022737"/>
    </source>
</evidence>
<evidence type="ECO:0000256" key="2">
    <source>
        <dbReference type="PROSITE-ProRule" id="PRU00708"/>
    </source>
</evidence>
<dbReference type="GO" id="GO:0009451">
    <property type="term" value="P:RNA modification"/>
    <property type="evidence" value="ECO:0007669"/>
    <property type="project" value="InterPro"/>
</dbReference>
<dbReference type="Pfam" id="PF13041">
    <property type="entry name" value="PPR_2"/>
    <property type="match status" value="2"/>
</dbReference>
<evidence type="ECO:0000313" key="3">
    <source>
        <dbReference type="EMBL" id="WOG96992.1"/>
    </source>
</evidence>
<organism evidence="3 4">
    <name type="scientific">Daucus carota subsp. sativus</name>
    <name type="common">Carrot</name>
    <dbReference type="NCBI Taxonomy" id="79200"/>
    <lineage>
        <taxon>Eukaryota</taxon>
        <taxon>Viridiplantae</taxon>
        <taxon>Streptophyta</taxon>
        <taxon>Embryophyta</taxon>
        <taxon>Tracheophyta</taxon>
        <taxon>Spermatophyta</taxon>
        <taxon>Magnoliopsida</taxon>
        <taxon>eudicotyledons</taxon>
        <taxon>Gunneridae</taxon>
        <taxon>Pentapetalae</taxon>
        <taxon>asterids</taxon>
        <taxon>campanulids</taxon>
        <taxon>Apiales</taxon>
        <taxon>Apiaceae</taxon>
        <taxon>Apioideae</taxon>
        <taxon>Scandiceae</taxon>
        <taxon>Daucinae</taxon>
        <taxon>Daucus</taxon>
        <taxon>Daucus sect. Daucus</taxon>
    </lineage>
</organism>
<dbReference type="InterPro" id="IPR046960">
    <property type="entry name" value="PPR_At4g14850-like_plant"/>
</dbReference>
<proteinExistence type="predicted"/>
<accession>A0AAF1AXR5</accession>
<dbReference type="PANTHER" id="PTHR47926:SF347">
    <property type="entry name" value="PENTATRICOPEPTIDE REPEAT-CONTAINING PROTEIN"/>
    <property type="match status" value="1"/>
</dbReference>
<dbReference type="Pfam" id="PF01535">
    <property type="entry name" value="PPR"/>
    <property type="match status" value="2"/>
</dbReference>
<dbReference type="Proteomes" id="UP000077755">
    <property type="component" value="Chromosome 4"/>
</dbReference>
<dbReference type="FunFam" id="1.25.40.10:FF:000090">
    <property type="entry name" value="Pentatricopeptide repeat-containing protein, chloroplastic"/>
    <property type="match status" value="1"/>
</dbReference>
<dbReference type="AlphaFoldDB" id="A0AAF1AXR5"/>
<feature type="repeat" description="PPR" evidence="2">
    <location>
        <begin position="324"/>
        <end position="359"/>
    </location>
</feature>
<keyword evidence="1" id="KW-0677">Repeat</keyword>
<reference evidence="3" key="2">
    <citation type="submission" date="2022-03" db="EMBL/GenBank/DDBJ databases">
        <title>Draft title - Genomic analysis of global carrot germplasm unveils the trajectory of domestication and the origin of high carotenoid orange carrot.</title>
        <authorList>
            <person name="Iorizzo M."/>
            <person name="Ellison S."/>
            <person name="Senalik D."/>
            <person name="Macko-Podgorni A."/>
            <person name="Grzebelus D."/>
            <person name="Bostan H."/>
            <person name="Rolling W."/>
            <person name="Curaba J."/>
            <person name="Simon P."/>
        </authorList>
    </citation>
    <scope>NUCLEOTIDE SEQUENCE</scope>
    <source>
        <tissue evidence="3">Leaf</tissue>
    </source>
</reference>
<gene>
    <name evidence="3" type="ORF">DCAR_0416331</name>
</gene>
<dbReference type="Gene3D" id="1.25.40.10">
    <property type="entry name" value="Tetratricopeptide repeat domain"/>
    <property type="match status" value="4"/>
</dbReference>
<feature type="repeat" description="PPR" evidence="2">
    <location>
        <begin position="222"/>
        <end position="256"/>
    </location>
</feature>
<dbReference type="InterPro" id="IPR002885">
    <property type="entry name" value="PPR_rpt"/>
</dbReference>
<evidence type="ECO:0000313" key="4">
    <source>
        <dbReference type="Proteomes" id="UP000077755"/>
    </source>
</evidence>
<protein>
    <recommendedName>
        <fullName evidence="5">Pentacotripeptide-repeat region of PRORP domain-containing protein</fullName>
    </recommendedName>
</protein>
<feature type="repeat" description="PPR" evidence="2">
    <location>
        <begin position="120"/>
        <end position="154"/>
    </location>
</feature>
<dbReference type="NCBIfam" id="TIGR00756">
    <property type="entry name" value="PPR"/>
    <property type="match status" value="3"/>
</dbReference>
<sequence>MYIRRFCSATALESSSLTESITKLKHLVHQKLNDQALIFYKHQLHGNASVSSSFILPSVIKACSQSQTTHQLFGFQLQGYIFKSGFDSDPVVTNSMVSMYAKFLDTGSASKLFDQMPCKDTVSWNAMINCLVQNGCGLEALGVFREMYALGFVPKAELIASVLSVCVQSGCVGAGREIHGIVVADERIDETVFLSTALIDLYWRCQEPRLAFYIFDNMEVRNEVSWTAMISGCAADHNYETAIDCFISMQVEGVKPNRVTLITILPACASTGCSEHGNQIHGYAFRHGYDSDIHFLSALIHMYCKSSETLDNAKLTFEFSKNKDVVLWSSIIAGCSQNEDSSEESIRYFNRMQEGEIAPNYVTMLGLISACTNLSSIGHGRVVHGYVLKYGMFSELSIGNCLVNMYSKCGSLTDSHQSFKELSTRDSISWSSLINAYALHGCGKEALSLFYDMQMSGIEADSITYLSVLSACNHAGLVEEGKTLFNEAVKADNQSLGAKHYACHIDLLGRAGKLEDACDVIKAMPTKPSIRIWSSLVSACKLHGRLGLAATLAHQLLLSEPENAALHTLLSMVYAESGNWPGVEEVRCNMKMRGLRKSYGFSRIEVENEPMYFSLSH</sequence>
<reference evidence="3" key="1">
    <citation type="journal article" date="2016" name="Nat. Genet.">
        <title>A high-quality carrot genome assembly provides new insights into carotenoid accumulation and asterid genome evolution.</title>
        <authorList>
            <person name="Iorizzo M."/>
            <person name="Ellison S."/>
            <person name="Senalik D."/>
            <person name="Zeng P."/>
            <person name="Satapoomin P."/>
            <person name="Huang J."/>
            <person name="Bowman M."/>
            <person name="Iovene M."/>
            <person name="Sanseverino W."/>
            <person name="Cavagnaro P."/>
            <person name="Yildiz M."/>
            <person name="Macko-Podgorni A."/>
            <person name="Moranska E."/>
            <person name="Grzebelus E."/>
            <person name="Grzebelus D."/>
            <person name="Ashrafi H."/>
            <person name="Zheng Z."/>
            <person name="Cheng S."/>
            <person name="Spooner D."/>
            <person name="Van Deynze A."/>
            <person name="Simon P."/>
        </authorList>
    </citation>
    <scope>NUCLEOTIDE SEQUENCE</scope>
    <source>
        <tissue evidence="3">Leaf</tissue>
    </source>
</reference>
<name>A0AAF1AXR5_DAUCS</name>
<dbReference type="InterPro" id="IPR011990">
    <property type="entry name" value="TPR-like_helical_dom_sf"/>
</dbReference>
<dbReference type="PROSITE" id="PS51375">
    <property type="entry name" value="PPR"/>
    <property type="match status" value="4"/>
</dbReference>
<evidence type="ECO:0008006" key="5">
    <source>
        <dbReference type="Google" id="ProtNLM"/>
    </source>
</evidence>
<dbReference type="KEGG" id="dcr:108216913"/>
<dbReference type="Pfam" id="PF20431">
    <property type="entry name" value="E_motif"/>
    <property type="match status" value="1"/>
</dbReference>
<feature type="repeat" description="PPR" evidence="2">
    <location>
        <begin position="426"/>
        <end position="460"/>
    </location>
</feature>
<dbReference type="FunFam" id="1.25.40.10:FF:000073">
    <property type="entry name" value="Pentatricopeptide repeat-containing protein chloroplastic"/>
    <property type="match status" value="1"/>
</dbReference>
<keyword evidence="4" id="KW-1185">Reference proteome</keyword>
<dbReference type="EMBL" id="CP093346">
    <property type="protein sequence ID" value="WOG96992.1"/>
    <property type="molecule type" value="Genomic_DNA"/>
</dbReference>
<dbReference type="InterPro" id="IPR046848">
    <property type="entry name" value="E_motif"/>
</dbReference>
<dbReference type="GO" id="GO:0003729">
    <property type="term" value="F:mRNA binding"/>
    <property type="evidence" value="ECO:0007669"/>
    <property type="project" value="UniProtKB-ARBA"/>
</dbReference>
<dbReference type="PANTHER" id="PTHR47926">
    <property type="entry name" value="PENTATRICOPEPTIDE REPEAT-CONTAINING PROTEIN"/>
    <property type="match status" value="1"/>
</dbReference>